<evidence type="ECO:0000256" key="1">
    <source>
        <dbReference type="ARBA" id="ARBA00000213"/>
    </source>
</evidence>
<keyword evidence="5" id="KW-0862">Zinc</keyword>
<evidence type="ECO:0000256" key="7">
    <source>
        <dbReference type="ARBA" id="ARBA00023029"/>
    </source>
</evidence>
<organism evidence="14 15">
    <name type="scientific">Lentisphaera araneosa HTCC2155</name>
    <dbReference type="NCBI Taxonomy" id="313628"/>
    <lineage>
        <taxon>Bacteria</taxon>
        <taxon>Pseudomonadati</taxon>
        <taxon>Lentisphaerota</taxon>
        <taxon>Lentisphaeria</taxon>
        <taxon>Lentisphaerales</taxon>
        <taxon>Lentisphaeraceae</taxon>
        <taxon>Lentisphaera</taxon>
    </lineage>
</organism>
<dbReference type="SMART" id="SM00436">
    <property type="entry name" value="TOP1Bc"/>
    <property type="match status" value="1"/>
</dbReference>
<dbReference type="Pfam" id="PF01131">
    <property type="entry name" value="Topoisom_bac"/>
    <property type="match status" value="1"/>
</dbReference>
<gene>
    <name evidence="10" type="primary">topA</name>
    <name evidence="14" type="ORF">LNTAR_12616</name>
</gene>
<evidence type="ECO:0000256" key="11">
    <source>
        <dbReference type="SAM" id="Coils"/>
    </source>
</evidence>
<keyword evidence="3" id="KW-0479">Metal-binding</keyword>
<dbReference type="Gene3D" id="2.70.20.10">
    <property type="entry name" value="Topoisomerase I, domain 3"/>
    <property type="match status" value="1"/>
</dbReference>
<dbReference type="CDD" id="cd00186">
    <property type="entry name" value="TOP1Ac"/>
    <property type="match status" value="1"/>
</dbReference>
<dbReference type="Gene3D" id="1.10.290.10">
    <property type="entry name" value="Topoisomerase I, domain 4"/>
    <property type="match status" value="1"/>
</dbReference>
<dbReference type="PANTHER" id="PTHR42785">
    <property type="entry name" value="DNA TOPOISOMERASE, TYPE IA, CORE"/>
    <property type="match status" value="1"/>
</dbReference>
<feature type="site" description="Interaction with DNA" evidence="10">
    <location>
        <position position="34"/>
    </location>
</feature>
<comment type="caution">
    <text evidence="14">The sequence shown here is derived from an EMBL/GenBank/DDBJ whole genome shotgun (WGS) entry which is preliminary data.</text>
</comment>
<comment type="subunit">
    <text evidence="10">Monomer.</text>
</comment>
<reference evidence="14 15" key="1">
    <citation type="journal article" date="2010" name="J. Bacteriol.">
        <title>Genome sequence of Lentisphaera araneosa HTCC2155T, the type species of the order Lentisphaerales in the phylum Lentisphaerae.</title>
        <authorList>
            <person name="Thrash J.C."/>
            <person name="Cho J.C."/>
            <person name="Vergin K.L."/>
            <person name="Morris R.M."/>
            <person name="Giovannoni S.J."/>
        </authorList>
    </citation>
    <scope>NUCLEOTIDE SEQUENCE [LARGE SCALE GENOMIC DNA]</scope>
    <source>
        <strain evidence="14 15">HTCC2155</strain>
    </source>
</reference>
<dbReference type="InterPro" id="IPR013825">
    <property type="entry name" value="Topo_IA_cen_sub2"/>
</dbReference>
<evidence type="ECO:0000256" key="4">
    <source>
        <dbReference type="ARBA" id="ARBA00022771"/>
    </source>
</evidence>
<evidence type="ECO:0000256" key="8">
    <source>
        <dbReference type="ARBA" id="ARBA00023125"/>
    </source>
</evidence>
<feature type="domain" description="Topo IA-type catalytic" evidence="13">
    <location>
        <begin position="131"/>
        <end position="569"/>
    </location>
</feature>
<dbReference type="Gene3D" id="3.30.65.10">
    <property type="entry name" value="Bacterial Topoisomerase I, domain 1"/>
    <property type="match status" value="1"/>
</dbReference>
<dbReference type="Gene3D" id="3.40.50.140">
    <property type="match status" value="1"/>
</dbReference>
<comment type="similarity">
    <text evidence="2 10">Belongs to the type IA topoisomerase family.</text>
</comment>
<feature type="site" description="Interaction with DNA" evidence="10">
    <location>
        <position position="303"/>
    </location>
</feature>
<dbReference type="PANTHER" id="PTHR42785:SF1">
    <property type="entry name" value="DNA TOPOISOMERASE"/>
    <property type="match status" value="1"/>
</dbReference>
<protein>
    <recommendedName>
        <fullName evidence="10">DNA topoisomerase 1</fullName>
        <ecNumber evidence="10">5.6.2.1</ecNumber>
    </recommendedName>
    <alternativeName>
        <fullName evidence="10">DNA topoisomerase I</fullName>
    </alternativeName>
</protein>
<feature type="site" description="Interaction with DNA" evidence="10">
    <location>
        <position position="157"/>
    </location>
</feature>
<feature type="site" description="Interaction with DNA" evidence="10">
    <location>
        <position position="142"/>
    </location>
</feature>
<dbReference type="HAMAP" id="MF_00952">
    <property type="entry name" value="Topoisom_1_prok"/>
    <property type="match status" value="1"/>
</dbReference>
<keyword evidence="4" id="KW-0863">Zinc-finger</keyword>
<dbReference type="InterPro" id="IPR003602">
    <property type="entry name" value="Topo_IA_DNA-bd_dom"/>
</dbReference>
<dbReference type="EMBL" id="ABCK01000006">
    <property type="protein sequence ID" value="EDM28198.1"/>
    <property type="molecule type" value="Genomic_DNA"/>
</dbReference>
<dbReference type="OrthoDB" id="9804262at2"/>
<evidence type="ECO:0000256" key="6">
    <source>
        <dbReference type="ARBA" id="ARBA00022842"/>
    </source>
</evidence>
<proteinExistence type="inferred from homology"/>
<dbReference type="InterPro" id="IPR013498">
    <property type="entry name" value="Topo_IA_Znf"/>
</dbReference>
<feature type="site" description="Interaction with DNA" evidence="10">
    <location>
        <position position="501"/>
    </location>
</feature>
<dbReference type="Pfam" id="PF01396">
    <property type="entry name" value="Zn_ribbon_Top1"/>
    <property type="match status" value="1"/>
</dbReference>
<keyword evidence="15" id="KW-1185">Reference proteome</keyword>
<dbReference type="eggNOG" id="COG0550">
    <property type="taxonomic scope" value="Bacteria"/>
</dbReference>
<dbReference type="PROSITE" id="PS52039">
    <property type="entry name" value="TOPO_IA_2"/>
    <property type="match status" value="1"/>
</dbReference>
<accession>A6DJX4</accession>
<dbReference type="InterPro" id="IPR013824">
    <property type="entry name" value="Topo_IA_cen_sub1"/>
</dbReference>
<dbReference type="GO" id="GO:0008270">
    <property type="term" value="F:zinc ion binding"/>
    <property type="evidence" value="ECO:0007669"/>
    <property type="project" value="UniProtKB-KW"/>
</dbReference>
<evidence type="ECO:0000256" key="5">
    <source>
        <dbReference type="ARBA" id="ARBA00022833"/>
    </source>
</evidence>
<dbReference type="GO" id="GO:0003677">
    <property type="term" value="F:DNA binding"/>
    <property type="evidence" value="ECO:0007669"/>
    <property type="project" value="UniProtKB-KW"/>
</dbReference>
<dbReference type="InterPro" id="IPR005733">
    <property type="entry name" value="TopoI_bac-type"/>
</dbReference>
<keyword evidence="8 10" id="KW-0238">DNA-binding</keyword>
<dbReference type="Pfam" id="PF01751">
    <property type="entry name" value="Toprim"/>
    <property type="match status" value="1"/>
</dbReference>
<comment type="function">
    <text evidence="10">Releases the supercoiling and torsional tension of DNA, which is introduced during the DNA replication and transcription, by transiently cleaving and rejoining one strand of the DNA duplex. Introduces a single-strand break via transesterification at a target site in duplex DNA. The scissile phosphodiester is attacked by the catalytic tyrosine of the enzyme, resulting in the formation of a DNA-(5'-phosphotyrosyl)-enzyme intermediate and the expulsion of a 3'-OH DNA strand. The free DNA strand then undergoes passage around the unbroken strand, thus removing DNA supercoils. Finally, in the religation step, the DNA 3'-OH attacks the covalent intermediate to expel the active-site tyrosine and restore the DNA phosphodiester backbone.</text>
</comment>
<dbReference type="InterPro" id="IPR034149">
    <property type="entry name" value="TOPRIM_TopoI"/>
</dbReference>
<keyword evidence="7 10" id="KW-0799">Topoisomerase</keyword>
<name>A6DJX4_9BACT</name>
<keyword evidence="11" id="KW-0175">Coiled coil</keyword>
<keyword evidence="6" id="KW-0460">Magnesium</keyword>
<dbReference type="GO" id="GO:0006265">
    <property type="term" value="P:DNA topological change"/>
    <property type="evidence" value="ECO:0007669"/>
    <property type="project" value="UniProtKB-UniRule"/>
</dbReference>
<dbReference type="InterPro" id="IPR013497">
    <property type="entry name" value="Topo_IA_cen"/>
</dbReference>
<dbReference type="InterPro" id="IPR023405">
    <property type="entry name" value="Topo_IA_core_domain"/>
</dbReference>
<dbReference type="PRINTS" id="PR00417">
    <property type="entry name" value="PRTPISMRASEI"/>
</dbReference>
<evidence type="ECO:0000259" key="13">
    <source>
        <dbReference type="PROSITE" id="PS52039"/>
    </source>
</evidence>
<dbReference type="InterPro" id="IPR028612">
    <property type="entry name" value="Topoisom_1_IA"/>
</dbReference>
<dbReference type="Gene3D" id="1.10.460.10">
    <property type="entry name" value="Topoisomerase I, domain 2"/>
    <property type="match status" value="1"/>
</dbReference>
<evidence type="ECO:0000259" key="12">
    <source>
        <dbReference type="PROSITE" id="PS50880"/>
    </source>
</evidence>
<evidence type="ECO:0000256" key="2">
    <source>
        <dbReference type="ARBA" id="ARBA00009446"/>
    </source>
</evidence>
<feature type="site" description="Interaction with DNA" evidence="10">
    <location>
        <position position="141"/>
    </location>
</feature>
<dbReference type="InterPro" id="IPR023406">
    <property type="entry name" value="Topo_IA_AS"/>
</dbReference>
<evidence type="ECO:0000313" key="15">
    <source>
        <dbReference type="Proteomes" id="UP000004947"/>
    </source>
</evidence>
<evidence type="ECO:0000256" key="3">
    <source>
        <dbReference type="ARBA" id="ARBA00022723"/>
    </source>
</evidence>
<dbReference type="SMART" id="SM00493">
    <property type="entry name" value="TOPRIM"/>
    <property type="match status" value="1"/>
</dbReference>
<evidence type="ECO:0000313" key="14">
    <source>
        <dbReference type="EMBL" id="EDM28198.1"/>
    </source>
</evidence>
<dbReference type="Proteomes" id="UP000004947">
    <property type="component" value="Unassembled WGS sequence"/>
</dbReference>
<dbReference type="AlphaFoldDB" id="A6DJX4"/>
<feature type="site" description="Interaction with DNA" evidence="10">
    <location>
        <position position="150"/>
    </location>
</feature>
<evidence type="ECO:0000256" key="10">
    <source>
        <dbReference type="HAMAP-Rule" id="MF_00952"/>
    </source>
</evidence>
<feature type="region of interest" description="Interaction with DNA" evidence="10">
    <location>
        <begin position="163"/>
        <end position="168"/>
    </location>
</feature>
<feature type="site" description="Interaction with DNA" evidence="10">
    <location>
        <position position="145"/>
    </location>
</feature>
<dbReference type="CDD" id="cd03363">
    <property type="entry name" value="TOPRIM_TopoIA_TopoI"/>
    <property type="match status" value="1"/>
</dbReference>
<dbReference type="NCBIfam" id="TIGR01051">
    <property type="entry name" value="topA_bact"/>
    <property type="match status" value="1"/>
</dbReference>
<dbReference type="PROSITE" id="PS50880">
    <property type="entry name" value="TOPRIM"/>
    <property type="match status" value="1"/>
</dbReference>
<dbReference type="InterPro" id="IPR013826">
    <property type="entry name" value="Topo_IA_cen_sub3"/>
</dbReference>
<dbReference type="STRING" id="313628.LNTAR_12616"/>
<dbReference type="PROSITE" id="PS00396">
    <property type="entry name" value="TOPO_IA_1"/>
    <property type="match status" value="1"/>
</dbReference>
<dbReference type="EC" id="5.6.2.1" evidence="10"/>
<dbReference type="InterPro" id="IPR003601">
    <property type="entry name" value="Topo_IA_2"/>
</dbReference>
<comment type="catalytic activity">
    <reaction evidence="1 10">
        <text>ATP-independent breakage of single-stranded DNA, followed by passage and rejoining.</text>
        <dbReference type="EC" id="5.6.2.1"/>
    </reaction>
</comment>
<dbReference type="SUPFAM" id="SSF57783">
    <property type="entry name" value="Zinc beta-ribbon"/>
    <property type="match status" value="1"/>
</dbReference>
<feature type="active site" description="O-(5'-phospho-DNA)-tyrosine intermediate" evidence="10">
    <location>
        <position position="301"/>
    </location>
</feature>
<evidence type="ECO:0000256" key="9">
    <source>
        <dbReference type="ARBA" id="ARBA00023235"/>
    </source>
</evidence>
<dbReference type="GO" id="GO:0005694">
    <property type="term" value="C:chromosome"/>
    <property type="evidence" value="ECO:0007669"/>
    <property type="project" value="InterPro"/>
</dbReference>
<dbReference type="RefSeq" id="WP_007278190.1">
    <property type="nucleotide sequence ID" value="NZ_ABCK01000006.1"/>
</dbReference>
<dbReference type="SMART" id="SM00437">
    <property type="entry name" value="TOP1Ac"/>
    <property type="match status" value="1"/>
</dbReference>
<feature type="coiled-coil region" evidence="11">
    <location>
        <begin position="729"/>
        <end position="756"/>
    </location>
</feature>
<dbReference type="SUPFAM" id="SSF56712">
    <property type="entry name" value="Prokaryotic type I DNA topoisomerase"/>
    <property type="match status" value="1"/>
</dbReference>
<sequence>MSKKNLVIVESPAKAKTIEKILGKDFEVKASFGHVRDLPQRKLGVDPDNDFEPEYQVSADKKKVIAELKSSAKNCENIYLAPDPDREGEAIAWHLYEILKKQSKAEFKRVTFNEITKSAIKSAFDKAHDVDMHRVDAQQARRILDRLVGYKVSPLLWKRNARSAGRVQTVALRLICEREKAIRAFTPEEYWSLQAELKNQAADAQSFISKLDKIDGKKPHIPNEETSSKIVGELEGSQFRVKDIESKDRKKRPAPPFITSTLQQAASSNLRFSPSRTMSLAQKLYEGRDLGSEGTAGLITYMRTDSVAIAKEAQNAAIDFVNHIYGSEFSPDKPNFYKSKNSAQGGHEAIRPTDVTRTPKKMAPYLNDDELKLYTLIWKRFVASQMVPALYRQDSITFLPENIGMSHEYLFKITGSVLIFDGFMKVYNFSDDGSQDGESKDVILPQLKEGEICDLLQLIPKQHFTEPPPRFSEATLVKELEANGVGRPSTYASIIRTIQDREYVFKDKGRLNPSDKGMESCDFLITTLPSLFEVTFTAHMEELLDKVEHGDLEWTKMLGDFYSGFKDWLEDAKTAGAPDKSIFAGVIDIIPQDITYQPVTGKGKNAFSDEEFIGSIRESLEENKALSEKQWQTLLKVLLRYDNIMPDLKEKAAELGFDTELNEVIAKAEEEKKINVDSNATELLALLENVTFEEPQKPAKGRRAFNEANFYKSLKTQSESGRNLSVNQINALKKMVLKYQKQVENFEAKAAELKLEIPEEAVIDPEESKEITALLKALSSVTEWNAPTKRGRMTYDDKSFYESLSSNFANKGSLTPRQSAALKKCVGRYKEKIPAELFPEGLADAKSGGEEKTDVKCPKCDSPIVKKVGKRGPFYACSGFPKCKNLANSLDKFTEES</sequence>
<dbReference type="InterPro" id="IPR006171">
    <property type="entry name" value="TOPRIM_dom"/>
</dbReference>
<dbReference type="GO" id="GO:0003917">
    <property type="term" value="F:DNA topoisomerase type I (single strand cut, ATP-independent) activity"/>
    <property type="evidence" value="ECO:0007669"/>
    <property type="project" value="UniProtKB-UniRule"/>
</dbReference>
<feature type="domain" description="Toprim" evidence="12">
    <location>
        <begin position="4"/>
        <end position="115"/>
    </location>
</feature>
<keyword evidence="9 10" id="KW-0413">Isomerase</keyword>
<dbReference type="InterPro" id="IPR000380">
    <property type="entry name" value="Topo_IA"/>
</dbReference>